<dbReference type="InterPro" id="IPR018683">
    <property type="entry name" value="DUF2169"/>
</dbReference>
<feature type="domain" description="DUF2169" evidence="2">
    <location>
        <begin position="20"/>
        <end position="298"/>
    </location>
</feature>
<reference evidence="3 4" key="1">
    <citation type="submission" date="2016-10" db="EMBL/GenBank/DDBJ databases">
        <authorList>
            <person name="de Groot N.N."/>
        </authorList>
    </citation>
    <scope>NUCLEOTIDE SEQUENCE [LARGE SCALE GENOMIC DNA]</scope>
    <source>
        <strain evidence="3 4">DSM 18438</strain>
    </source>
</reference>
<evidence type="ECO:0000313" key="3">
    <source>
        <dbReference type="EMBL" id="SFC18891.1"/>
    </source>
</evidence>
<feature type="coiled-coil region" evidence="1">
    <location>
        <begin position="513"/>
        <end position="581"/>
    </location>
</feature>
<dbReference type="RefSeq" id="WP_091962278.1">
    <property type="nucleotide sequence ID" value="NZ_FOLH01000003.1"/>
</dbReference>
<protein>
    <recommendedName>
        <fullName evidence="2">DUF2169 domain-containing protein</fullName>
    </recommendedName>
</protein>
<keyword evidence="4" id="KW-1185">Reference proteome</keyword>
<dbReference type="InterPro" id="IPR051082">
    <property type="entry name" value="Pentapeptide-BTB/POZ_domain"/>
</dbReference>
<dbReference type="Pfam" id="PF09937">
    <property type="entry name" value="DUF2169"/>
    <property type="match status" value="1"/>
</dbReference>
<evidence type="ECO:0000259" key="2">
    <source>
        <dbReference type="Pfam" id="PF09937"/>
    </source>
</evidence>
<dbReference type="SUPFAM" id="SSF141571">
    <property type="entry name" value="Pentapeptide repeat-like"/>
    <property type="match status" value="3"/>
</dbReference>
<dbReference type="EMBL" id="FOLH01000003">
    <property type="protein sequence ID" value="SFC18891.1"/>
    <property type="molecule type" value="Genomic_DNA"/>
</dbReference>
<dbReference type="Proteomes" id="UP000199058">
    <property type="component" value="Unassembled WGS sequence"/>
</dbReference>
<accession>A0A1I1H503</accession>
<evidence type="ECO:0000256" key="1">
    <source>
        <dbReference type="SAM" id="Coils"/>
    </source>
</evidence>
<dbReference type="PANTHER" id="PTHR14136:SF17">
    <property type="entry name" value="BTB_POZ DOMAIN-CONTAINING PROTEIN KCTD9"/>
    <property type="match status" value="1"/>
</dbReference>
<keyword evidence="1" id="KW-0175">Coiled coil</keyword>
<dbReference type="InterPro" id="IPR001646">
    <property type="entry name" value="5peptide_repeat"/>
</dbReference>
<dbReference type="AlphaFoldDB" id="A0A1I1H503"/>
<sequence length="927" mass="104652">MQIIKPLQLSCLTRPLTYQGSHYLVISALYPFDLEDPSQEILEQEMWLRATEVQEALILDAGFPKPFAEFLVYGSAFSPNSRPVRQLEASIQVGSLTKQLLVQGESYWQGLPGFETPSQPFAFTQMPLTAESSYGGEGFIENPAGKGHTKINTPEREERYPFPSVQLVQSPQTRPGASIKPAYTGAMDWMHPKRQALAGSYGEPYQTNAMPGLPDDFDWTFFQEALPDQRFSSKELPLGCDYQLINLHPDLSYLTGKVPNWQTKLVVSQQEKEPICETLHPETLLLLPAQKLGIVVYRNLIKVARDDGKDVTELLLALEDKQQPKPADHYLKQLHLRQDSENDWLYLLNTQPLLPEGLICGFKQMMEAGEITADASGAVDNTEAFAERKAQEVETEKERLLSQLPDNFRPEEPVVEPHPLKEEINKLEENLKKALPEKENGDLDIQKVDLSLLDKLDADLDNIAKKVDKESTAALVAELKKLLDNPLLESQHEIIQSKLSKLLDEEEAPLWPRADLRSTLNELKESLANQEAYLNQNTERFSEYRDLAPDIQKLEEATKEVKELEQSLETTELEILELYRQVAERSPKGTLGLTEEELRLKREAVLTALKEGQPLPTRDLADLDLSYQNLEGADLENCYMEGVNLEGTRLRGANLKGTVLVYSTLEKTDFTEANLQDANLGSSHISNAFFDAANLNSANFNLSRVHKTSFKQSSLKESQWMETEVSQSNFTECLFTDLALIEPHFINCDFSNTRFEDCSLIDGQLPDCQFNQANLEGMVFVNCNLESGCFDHAQMDNVRFMAECSLQNSSFLHASLLMASFREAHLEGSRFNHANMNASDFEEASAKGCCFDSCQWSQANLYDCNLSRSSVRKVNLSESTLTHADLSQVDFTGSNLYACNFNYATYTNTNFDFCNLDRSILEKWHPS</sequence>
<proteinExistence type="predicted"/>
<gene>
    <name evidence="3" type="ORF">SAMN05660443_1801</name>
</gene>
<dbReference type="STRING" id="1122252.SAMN05660443_1801"/>
<evidence type="ECO:0000313" key="4">
    <source>
        <dbReference type="Proteomes" id="UP000199058"/>
    </source>
</evidence>
<dbReference type="Gene3D" id="2.160.20.80">
    <property type="entry name" value="E3 ubiquitin-protein ligase SopA"/>
    <property type="match status" value="3"/>
</dbReference>
<organism evidence="3 4">
    <name type="scientific">Marinospirillum celere</name>
    <dbReference type="NCBI Taxonomy" id="1122252"/>
    <lineage>
        <taxon>Bacteria</taxon>
        <taxon>Pseudomonadati</taxon>
        <taxon>Pseudomonadota</taxon>
        <taxon>Gammaproteobacteria</taxon>
        <taxon>Oceanospirillales</taxon>
        <taxon>Oceanospirillaceae</taxon>
        <taxon>Marinospirillum</taxon>
    </lineage>
</organism>
<dbReference type="OrthoDB" id="5290767at2"/>
<dbReference type="Pfam" id="PF00805">
    <property type="entry name" value="Pentapeptide"/>
    <property type="match status" value="4"/>
</dbReference>
<dbReference type="PANTHER" id="PTHR14136">
    <property type="entry name" value="BTB_POZ DOMAIN-CONTAINING PROTEIN KCTD9"/>
    <property type="match status" value="1"/>
</dbReference>
<name>A0A1I1H503_9GAMM</name>